<keyword evidence="4" id="KW-1185">Reference proteome</keyword>
<dbReference type="InterPro" id="IPR007201">
    <property type="entry name" value="Mei2-like_Rrm_C"/>
</dbReference>
<dbReference type="Pfam" id="PF04059">
    <property type="entry name" value="RRM_2"/>
    <property type="match status" value="1"/>
</dbReference>
<dbReference type="PANTHER" id="PTHR23189">
    <property type="entry name" value="RNA RECOGNITION MOTIF-CONTAINING"/>
    <property type="match status" value="1"/>
</dbReference>
<keyword evidence="1" id="KW-0694">RNA-binding</keyword>
<evidence type="ECO:0000256" key="1">
    <source>
        <dbReference type="ARBA" id="ARBA00022884"/>
    </source>
</evidence>
<organism evidence="3 4">
    <name type="scientific">Datura stramonium</name>
    <name type="common">Jimsonweed</name>
    <name type="synonym">Common thornapple</name>
    <dbReference type="NCBI Taxonomy" id="4076"/>
    <lineage>
        <taxon>Eukaryota</taxon>
        <taxon>Viridiplantae</taxon>
        <taxon>Streptophyta</taxon>
        <taxon>Embryophyta</taxon>
        <taxon>Tracheophyta</taxon>
        <taxon>Spermatophyta</taxon>
        <taxon>Magnoliopsida</taxon>
        <taxon>eudicotyledons</taxon>
        <taxon>Gunneridae</taxon>
        <taxon>Pentapetalae</taxon>
        <taxon>asterids</taxon>
        <taxon>lamiids</taxon>
        <taxon>Solanales</taxon>
        <taxon>Solanaceae</taxon>
        <taxon>Solanoideae</taxon>
        <taxon>Datureae</taxon>
        <taxon>Datura</taxon>
    </lineage>
</organism>
<sequence length="141" mass="15717">MLSPSLIIPFYEAFNGKKWEKFNSEKVAALAYARIQGKTALVAHFQNSSLMNEDKRCRPILFHSESSELGDQIVQEHLSSGCLHIQVCQSNESDFLGSRGSSPEEDPADKLEDSYCSGIETFFCSWLEECAATSTSVDMHV</sequence>
<dbReference type="Proteomes" id="UP000823775">
    <property type="component" value="Unassembled WGS sequence"/>
</dbReference>
<gene>
    <name evidence="3" type="ORF">HAX54_035001</name>
</gene>
<protein>
    <recommendedName>
        <fullName evidence="2">Mei2-like C-terminal RNA recognition motif domain-containing protein</fullName>
    </recommendedName>
</protein>
<evidence type="ECO:0000259" key="2">
    <source>
        <dbReference type="Pfam" id="PF04059"/>
    </source>
</evidence>
<comment type="caution">
    <text evidence="3">The sequence shown here is derived from an EMBL/GenBank/DDBJ whole genome shotgun (WGS) entry which is preliminary data.</text>
</comment>
<evidence type="ECO:0000313" key="3">
    <source>
        <dbReference type="EMBL" id="MCD7457378.1"/>
    </source>
</evidence>
<evidence type="ECO:0000313" key="4">
    <source>
        <dbReference type="Proteomes" id="UP000823775"/>
    </source>
</evidence>
<dbReference type="EMBL" id="JACEIK010000455">
    <property type="protein sequence ID" value="MCD7457378.1"/>
    <property type="molecule type" value="Genomic_DNA"/>
</dbReference>
<accession>A0ABS8SF05</accession>
<reference evidence="3 4" key="1">
    <citation type="journal article" date="2021" name="BMC Genomics">
        <title>Datura genome reveals duplications of psychoactive alkaloid biosynthetic genes and high mutation rate following tissue culture.</title>
        <authorList>
            <person name="Rajewski A."/>
            <person name="Carter-House D."/>
            <person name="Stajich J."/>
            <person name="Litt A."/>
        </authorList>
    </citation>
    <scope>NUCLEOTIDE SEQUENCE [LARGE SCALE GENOMIC DNA]</scope>
    <source>
        <strain evidence="3">AR-01</strain>
    </source>
</reference>
<feature type="domain" description="Mei2-like C-terminal RNA recognition motif" evidence="2">
    <location>
        <begin position="1"/>
        <end position="46"/>
    </location>
</feature>
<name>A0ABS8SF05_DATST</name>
<proteinExistence type="predicted"/>